<dbReference type="PANTHER" id="PTHR30582:SF2">
    <property type="entry name" value="L,D-TRANSPEPTIDASE YCIB-RELATED"/>
    <property type="match status" value="1"/>
</dbReference>
<evidence type="ECO:0000256" key="1">
    <source>
        <dbReference type="ARBA" id="ARBA00004752"/>
    </source>
</evidence>
<dbReference type="GO" id="GO:0018104">
    <property type="term" value="P:peptidoglycan-protein cross-linking"/>
    <property type="evidence" value="ECO:0007669"/>
    <property type="project" value="TreeGrafter"/>
</dbReference>
<keyword evidence="5" id="KW-0961">Cell wall biogenesis/degradation</keyword>
<dbReference type="PROSITE" id="PS52029">
    <property type="entry name" value="LD_TPASE"/>
    <property type="match status" value="1"/>
</dbReference>
<dbReference type="InterPro" id="IPR005490">
    <property type="entry name" value="LD_TPept_cat_dom"/>
</dbReference>
<proteinExistence type="predicted"/>
<accession>A0A6J7EJV6</accession>
<dbReference type="GO" id="GO:0008360">
    <property type="term" value="P:regulation of cell shape"/>
    <property type="evidence" value="ECO:0007669"/>
    <property type="project" value="UniProtKB-KW"/>
</dbReference>
<dbReference type="GO" id="GO:0016740">
    <property type="term" value="F:transferase activity"/>
    <property type="evidence" value="ECO:0007669"/>
    <property type="project" value="UniProtKB-KW"/>
</dbReference>
<gene>
    <name evidence="7" type="ORF">UFOPK3444_01566</name>
</gene>
<evidence type="ECO:0000256" key="4">
    <source>
        <dbReference type="ARBA" id="ARBA00022984"/>
    </source>
</evidence>
<feature type="domain" description="L,D-TPase catalytic" evidence="6">
    <location>
        <begin position="229"/>
        <end position="333"/>
    </location>
</feature>
<evidence type="ECO:0000313" key="7">
    <source>
        <dbReference type="EMBL" id="CAB4882411.1"/>
    </source>
</evidence>
<dbReference type="Pfam" id="PF03734">
    <property type="entry name" value="YkuD"/>
    <property type="match status" value="1"/>
</dbReference>
<evidence type="ECO:0000256" key="2">
    <source>
        <dbReference type="ARBA" id="ARBA00022679"/>
    </source>
</evidence>
<evidence type="ECO:0000256" key="3">
    <source>
        <dbReference type="ARBA" id="ARBA00022960"/>
    </source>
</evidence>
<name>A0A6J7EJV6_9ZZZZ</name>
<dbReference type="PANTHER" id="PTHR30582">
    <property type="entry name" value="L,D-TRANSPEPTIDASE"/>
    <property type="match status" value="1"/>
</dbReference>
<dbReference type="CDD" id="cd16913">
    <property type="entry name" value="YkuD_like"/>
    <property type="match status" value="1"/>
</dbReference>
<sequence>MNARRAIALLTCSLSFGALVVPSVASAGCRKAHGAPHAAPVVRLSISGVFRYHGRSFSASGEQVRLKGTVSGISDVTGERVHVRVYTGSQQIRSAWVGITDVNGLCSLGAFTYSSKIWASGRTVFKVDHPTTTHYPDVFTGRLAGLTVYKRASGFGANGTGVGVLLAMLRKLGYYAPIGSHYGEGTGKAVLTYRKVNRMSRIETPSARIYHLLQQGRGAARARYPHLGTHLEANLSAQVLIFFHGSRPVEVHPISSGKPSTPTVLGKYQFYMKDFGTNQKGMVNSSYFHNGYAVHGYAELPTYNASHGCLRVWVPSAAHIYNHIHIGEWIAVYW</sequence>
<comment type="pathway">
    <text evidence="1">Cell wall biogenesis; peptidoglycan biosynthesis.</text>
</comment>
<dbReference type="InterPro" id="IPR050979">
    <property type="entry name" value="LD-transpeptidase"/>
</dbReference>
<dbReference type="GO" id="GO:0071555">
    <property type="term" value="P:cell wall organization"/>
    <property type="evidence" value="ECO:0007669"/>
    <property type="project" value="UniProtKB-KW"/>
</dbReference>
<evidence type="ECO:0000259" key="6">
    <source>
        <dbReference type="PROSITE" id="PS52029"/>
    </source>
</evidence>
<keyword evidence="3" id="KW-0133">Cell shape</keyword>
<dbReference type="AlphaFoldDB" id="A0A6J7EJV6"/>
<keyword evidence="4" id="KW-0573">Peptidoglycan synthesis</keyword>
<organism evidence="7">
    <name type="scientific">freshwater metagenome</name>
    <dbReference type="NCBI Taxonomy" id="449393"/>
    <lineage>
        <taxon>unclassified sequences</taxon>
        <taxon>metagenomes</taxon>
        <taxon>ecological metagenomes</taxon>
    </lineage>
</organism>
<keyword evidence="2" id="KW-0808">Transferase</keyword>
<dbReference type="EMBL" id="CAFBLU010000046">
    <property type="protein sequence ID" value="CAB4882411.1"/>
    <property type="molecule type" value="Genomic_DNA"/>
</dbReference>
<dbReference type="Gene3D" id="2.40.440.10">
    <property type="entry name" value="L,D-transpeptidase catalytic domain-like"/>
    <property type="match status" value="1"/>
</dbReference>
<protein>
    <submittedName>
        <fullName evidence="7">Unannotated protein</fullName>
    </submittedName>
</protein>
<dbReference type="UniPathway" id="UPA00219"/>
<reference evidence="7" key="1">
    <citation type="submission" date="2020-05" db="EMBL/GenBank/DDBJ databases">
        <authorList>
            <person name="Chiriac C."/>
            <person name="Salcher M."/>
            <person name="Ghai R."/>
            <person name="Kavagutti S V."/>
        </authorList>
    </citation>
    <scope>NUCLEOTIDE SEQUENCE</scope>
</reference>
<dbReference type="SUPFAM" id="SSF141523">
    <property type="entry name" value="L,D-transpeptidase catalytic domain-like"/>
    <property type="match status" value="1"/>
</dbReference>
<evidence type="ECO:0000256" key="5">
    <source>
        <dbReference type="ARBA" id="ARBA00023316"/>
    </source>
</evidence>
<dbReference type="PROSITE" id="PS51257">
    <property type="entry name" value="PROKAR_LIPOPROTEIN"/>
    <property type="match status" value="1"/>
</dbReference>
<dbReference type="InterPro" id="IPR038063">
    <property type="entry name" value="Transpep_catalytic_dom"/>
</dbReference>
<dbReference type="GO" id="GO:0005576">
    <property type="term" value="C:extracellular region"/>
    <property type="evidence" value="ECO:0007669"/>
    <property type="project" value="TreeGrafter"/>
</dbReference>
<dbReference type="GO" id="GO:0071972">
    <property type="term" value="F:peptidoglycan L,D-transpeptidase activity"/>
    <property type="evidence" value="ECO:0007669"/>
    <property type="project" value="TreeGrafter"/>
</dbReference>